<evidence type="ECO:0000313" key="4">
    <source>
        <dbReference type="Proteomes" id="UP000199582"/>
    </source>
</evidence>
<feature type="domain" description="Cytochrome c oxidase subunit IV bacterial aa3 type" evidence="2">
    <location>
        <begin position="4"/>
        <end position="43"/>
    </location>
</feature>
<proteinExistence type="predicted"/>
<dbReference type="InterPro" id="IPR036596">
    <property type="entry name" value="Cyt-C_aa3_sf"/>
</dbReference>
<dbReference type="SUPFAM" id="SSF81469">
    <property type="entry name" value="Bacterial aa3 type cytochrome c oxidase subunit IV"/>
    <property type="match status" value="1"/>
</dbReference>
<organism evidence="3 4">
    <name type="scientific">Roseovarius azorensis</name>
    <dbReference type="NCBI Taxonomy" id="1287727"/>
    <lineage>
        <taxon>Bacteria</taxon>
        <taxon>Pseudomonadati</taxon>
        <taxon>Pseudomonadota</taxon>
        <taxon>Alphaproteobacteria</taxon>
        <taxon>Rhodobacterales</taxon>
        <taxon>Roseobacteraceae</taxon>
        <taxon>Roseovarius</taxon>
    </lineage>
</organism>
<keyword evidence="1" id="KW-0472">Membrane</keyword>
<feature type="transmembrane region" description="Helical" evidence="1">
    <location>
        <begin position="21"/>
        <end position="42"/>
    </location>
</feature>
<gene>
    <name evidence="3" type="ORF">SAMN05443999_101439</name>
</gene>
<dbReference type="AlphaFoldDB" id="A0A1H7H1Y6"/>
<evidence type="ECO:0000313" key="3">
    <source>
        <dbReference type="EMBL" id="SEK44324.1"/>
    </source>
</evidence>
<name>A0A1H7H1Y6_9RHOB</name>
<dbReference type="Proteomes" id="UP000199582">
    <property type="component" value="Unassembled WGS sequence"/>
</dbReference>
<dbReference type="RefSeq" id="WP_093031278.1">
    <property type="nucleotide sequence ID" value="NZ_FOAG01000001.1"/>
</dbReference>
<evidence type="ECO:0000259" key="2">
    <source>
        <dbReference type="Pfam" id="PF07835"/>
    </source>
</evidence>
<reference evidence="3 4" key="1">
    <citation type="submission" date="2016-10" db="EMBL/GenBank/DDBJ databases">
        <authorList>
            <person name="de Groot N.N."/>
        </authorList>
    </citation>
    <scope>NUCLEOTIDE SEQUENCE [LARGE SCALE GENOMIC DNA]</scope>
    <source>
        <strain evidence="3 4">DSM 100674</strain>
    </source>
</reference>
<keyword evidence="1" id="KW-0812">Transmembrane</keyword>
<dbReference type="Pfam" id="PF07835">
    <property type="entry name" value="COX4_pro_2"/>
    <property type="match status" value="1"/>
</dbReference>
<protein>
    <submittedName>
        <fullName evidence="3">Aa3 type cytochrome c oxidase subunit IV</fullName>
    </submittedName>
</protein>
<keyword evidence="1" id="KW-1133">Transmembrane helix</keyword>
<dbReference type="EMBL" id="FOAG01000001">
    <property type="protein sequence ID" value="SEK44324.1"/>
    <property type="molecule type" value="Genomic_DNA"/>
</dbReference>
<accession>A0A1H7H1Y6</accession>
<dbReference type="STRING" id="1287727.SAMN05443999_101439"/>
<dbReference type="InterPro" id="IPR012422">
    <property type="entry name" value="Cyt_c_oxidase_su4_bac-aa3"/>
</dbReference>
<dbReference type="Gene3D" id="1.20.5.160">
    <property type="entry name" value="Bacterial aa3 type cytochrome c oxidase subunit IV"/>
    <property type="match status" value="1"/>
</dbReference>
<dbReference type="OrthoDB" id="7691500at2"/>
<sequence length="44" mass="4977">MADHKHGEMNTEVQERTFEGFVRAVTWSVIVIIGVLIFMALVNS</sequence>
<keyword evidence="4" id="KW-1185">Reference proteome</keyword>
<evidence type="ECO:0000256" key="1">
    <source>
        <dbReference type="SAM" id="Phobius"/>
    </source>
</evidence>